<protein>
    <recommendedName>
        <fullName evidence="9">Branched-chain amino acid transport system carrier protein</fullName>
    </recommendedName>
</protein>
<dbReference type="PANTHER" id="PTHR30588">
    <property type="entry name" value="BRANCHED-CHAIN AMINO ACID TRANSPORT SYSTEM 2 CARRIER PROTEIN"/>
    <property type="match status" value="1"/>
</dbReference>
<dbReference type="GO" id="GO:0015188">
    <property type="term" value="F:L-isoleucine transmembrane transporter activity"/>
    <property type="evidence" value="ECO:0007669"/>
    <property type="project" value="TreeGrafter"/>
</dbReference>
<keyword evidence="8 9" id="KW-0472">Membrane</keyword>
<evidence type="ECO:0000256" key="9">
    <source>
        <dbReference type="RuleBase" id="RU362122"/>
    </source>
</evidence>
<keyword evidence="4" id="KW-1003">Cell membrane</keyword>
<proteinExistence type="inferred from homology"/>
<dbReference type="GO" id="GO:0015820">
    <property type="term" value="P:L-leucine transport"/>
    <property type="evidence" value="ECO:0007669"/>
    <property type="project" value="TreeGrafter"/>
</dbReference>
<reference evidence="10 11" key="1">
    <citation type="journal article" date="2018" name="Appl. Environ. Microbiol.">
        <title>Antimicrobial susceptibility testing and tentative epidemiological cut-off values of five Bacillus species relevant for use as animal feed additives or for plant protection.</title>
        <authorList>
            <person name="Agerso Y."/>
            <person name="Stuer-Lauridsen B."/>
            <person name="Bjerre K."/>
            <person name="Jensen M.G."/>
            <person name="Johansen E."/>
            <person name="Bennedsen M."/>
            <person name="Brockmann E."/>
            <person name="Nielsen B."/>
        </authorList>
    </citation>
    <scope>NUCLEOTIDE SEQUENCE [LARGE SCALE GENOMIC DNA]</scope>
    <source>
        <strain evidence="10 11">CHCC20162</strain>
    </source>
</reference>
<feature type="transmembrane region" description="Helical" evidence="9">
    <location>
        <begin position="378"/>
        <end position="400"/>
    </location>
</feature>
<feature type="transmembrane region" description="Helical" evidence="9">
    <location>
        <begin position="318"/>
        <end position="339"/>
    </location>
</feature>
<dbReference type="PANTHER" id="PTHR30588:SF8">
    <property type="entry name" value="BRANCHED-CHAIN AMINO ACID PERMEASE BRAB"/>
    <property type="match status" value="1"/>
</dbReference>
<comment type="subcellular location">
    <subcellularLocation>
        <location evidence="1 9">Cell membrane</location>
        <topology evidence="1 9">Multi-pass membrane protein</topology>
    </subcellularLocation>
</comment>
<feature type="transmembrane region" description="Helical" evidence="9">
    <location>
        <begin position="12"/>
        <end position="30"/>
    </location>
</feature>
<keyword evidence="6 9" id="KW-0029">Amino-acid transport</keyword>
<organism evidence="10 11">
    <name type="scientific">Priestia megaterium</name>
    <name type="common">Bacillus megaterium</name>
    <dbReference type="NCBI Taxonomy" id="1404"/>
    <lineage>
        <taxon>Bacteria</taxon>
        <taxon>Bacillati</taxon>
        <taxon>Bacillota</taxon>
        <taxon>Bacilli</taxon>
        <taxon>Bacillales</taxon>
        <taxon>Bacillaceae</taxon>
        <taxon>Priestia</taxon>
    </lineage>
</organism>
<dbReference type="InterPro" id="IPR004685">
    <property type="entry name" value="Brnchd-chn_aa_trnsp_Livcs"/>
</dbReference>
<feature type="transmembrane region" description="Helical" evidence="9">
    <location>
        <begin position="77"/>
        <end position="98"/>
    </location>
</feature>
<dbReference type="NCBIfam" id="TIGR00796">
    <property type="entry name" value="livcs"/>
    <property type="match status" value="1"/>
</dbReference>
<dbReference type="GO" id="GO:0015818">
    <property type="term" value="P:isoleucine transport"/>
    <property type="evidence" value="ECO:0007669"/>
    <property type="project" value="TreeGrafter"/>
</dbReference>
<evidence type="ECO:0000313" key="10">
    <source>
        <dbReference type="EMBL" id="RDZ15670.1"/>
    </source>
</evidence>
<keyword evidence="7 9" id="KW-1133">Transmembrane helix</keyword>
<feature type="transmembrane region" description="Helical" evidence="9">
    <location>
        <begin position="228"/>
        <end position="251"/>
    </location>
</feature>
<feature type="transmembrane region" description="Helical" evidence="9">
    <location>
        <begin position="345"/>
        <end position="366"/>
    </location>
</feature>
<evidence type="ECO:0000256" key="7">
    <source>
        <dbReference type="ARBA" id="ARBA00022989"/>
    </source>
</evidence>
<feature type="transmembrane region" description="Helical" evidence="9">
    <location>
        <begin position="420"/>
        <end position="439"/>
    </location>
</feature>
<feature type="transmembrane region" description="Helical" evidence="9">
    <location>
        <begin position="125"/>
        <end position="143"/>
    </location>
</feature>
<accession>A0A3D8X4H8</accession>
<name>A0A3D8X4H8_PRIMG</name>
<gene>
    <name evidence="10" type="primary">brnQ</name>
    <name evidence="10" type="ORF">C3744_10865</name>
</gene>
<evidence type="ECO:0000256" key="2">
    <source>
        <dbReference type="ARBA" id="ARBA00008540"/>
    </source>
</evidence>
<feature type="transmembrane region" description="Helical" evidence="9">
    <location>
        <begin position="193"/>
        <end position="216"/>
    </location>
</feature>
<dbReference type="RefSeq" id="WP_116073966.1">
    <property type="nucleotide sequence ID" value="NZ_CP187630.1"/>
</dbReference>
<dbReference type="GO" id="GO:0005886">
    <property type="term" value="C:plasma membrane"/>
    <property type="evidence" value="ECO:0007669"/>
    <property type="project" value="UniProtKB-SubCell"/>
</dbReference>
<dbReference type="GO" id="GO:0005304">
    <property type="term" value="F:L-valine transmembrane transporter activity"/>
    <property type="evidence" value="ECO:0007669"/>
    <property type="project" value="TreeGrafter"/>
</dbReference>
<dbReference type="EMBL" id="PQWM01000008">
    <property type="protein sequence ID" value="RDZ15670.1"/>
    <property type="molecule type" value="Genomic_DNA"/>
</dbReference>
<comment type="function">
    <text evidence="9">Component of the transport system for branched-chain amino acids.</text>
</comment>
<feature type="transmembrane region" description="Helical" evidence="9">
    <location>
        <begin position="42"/>
        <end position="65"/>
    </location>
</feature>
<evidence type="ECO:0000313" key="11">
    <source>
        <dbReference type="Proteomes" id="UP000256519"/>
    </source>
</evidence>
<comment type="similarity">
    <text evidence="2 9">Belongs to the branched chain amino acid transporter family.</text>
</comment>
<evidence type="ECO:0000256" key="8">
    <source>
        <dbReference type="ARBA" id="ARBA00023136"/>
    </source>
</evidence>
<feature type="transmembrane region" description="Helical" evidence="9">
    <location>
        <begin position="155"/>
        <end position="173"/>
    </location>
</feature>
<dbReference type="GO" id="GO:0015190">
    <property type="term" value="F:L-leucine transmembrane transporter activity"/>
    <property type="evidence" value="ECO:0007669"/>
    <property type="project" value="TreeGrafter"/>
</dbReference>
<evidence type="ECO:0000256" key="1">
    <source>
        <dbReference type="ARBA" id="ARBA00004651"/>
    </source>
</evidence>
<evidence type="ECO:0000256" key="3">
    <source>
        <dbReference type="ARBA" id="ARBA00022448"/>
    </source>
</evidence>
<evidence type="ECO:0000256" key="4">
    <source>
        <dbReference type="ARBA" id="ARBA00022475"/>
    </source>
</evidence>
<comment type="caution">
    <text evidence="10">The sequence shown here is derived from an EMBL/GenBank/DDBJ whole genome shotgun (WGS) entry which is preliminary data.</text>
</comment>
<sequence length="451" mass="48064">MKTKALTNKETFAIGLMLFALFFGAGNMIFPPLLRQQAGTHTWSSIIGFLITGVGLPLMGVIAVSKRNGNFTEAAKKVHPIFGISFTILLYLAIGPFFGVPRTDTVAFEIGVTPFLSENAVASKIPLIVYTVIFFGLTLYLSLNPTKIVDRIGKILTPLLLAVLALLAIKSLMTPMGSFKEPHAKYIASPFTGGFIDGYLTMDTIAALVFGIVVINSIKEKGVTDERTLASVCIKAGLIAAAGLALVYLSLAYVGASSVEAIGMKENGGAILTAVATTLFGSFGTIILGLAITFACLTTAIGLTSACARFFTQLVPRMSYKTFVVILMLFSAVISNVGLTQLISISIPILTFVYPIAITLIALSLIERAISFGREVYVTAVIISSILSIFDGLKAAGIILTSIDDFFKNYLPLYNQGLGWLIPTVAAAFIGYIISIARGTHHTDSIQRKAS</sequence>
<evidence type="ECO:0000256" key="6">
    <source>
        <dbReference type="ARBA" id="ARBA00022970"/>
    </source>
</evidence>
<keyword evidence="5 9" id="KW-0812">Transmembrane</keyword>
<evidence type="ECO:0000256" key="5">
    <source>
        <dbReference type="ARBA" id="ARBA00022692"/>
    </source>
</evidence>
<dbReference type="Pfam" id="PF05525">
    <property type="entry name" value="Branch_AA_trans"/>
    <property type="match status" value="1"/>
</dbReference>
<keyword evidence="3 9" id="KW-0813">Transport</keyword>
<dbReference type="Proteomes" id="UP000256519">
    <property type="component" value="Unassembled WGS sequence"/>
</dbReference>
<dbReference type="AlphaFoldDB" id="A0A3D8X4H8"/>
<feature type="transmembrane region" description="Helical" evidence="9">
    <location>
        <begin position="271"/>
        <end position="297"/>
    </location>
</feature>